<dbReference type="InterPro" id="IPR029058">
    <property type="entry name" value="AB_hydrolase_fold"/>
</dbReference>
<evidence type="ECO:0000313" key="2">
    <source>
        <dbReference type="Proteomes" id="UP000026249"/>
    </source>
</evidence>
<comment type="caution">
    <text evidence="1">The sequence shown here is derived from an EMBL/GenBank/DDBJ whole genome shotgun (WGS) entry which is preliminary data.</text>
</comment>
<dbReference type="STRING" id="1454373.ACMU_11985"/>
<dbReference type="SUPFAM" id="SSF53474">
    <property type="entry name" value="alpha/beta-Hydrolases"/>
    <property type="match status" value="2"/>
</dbReference>
<sequence length="340" mass="37883">MDIPANKPDGLLSVRHHNLRSRAFAQRIAQPKHFGFLQANVSRFSSSAGQHPHKNAQTPVSYCAITTKICTTTSIFLNQEKLMMMDHFADGALMVDGDKDHLVVLFSSRVASRRKNFDFLDATKDMRQQRLFLRTGPTDLFFHDGVPGLSQDMNETADFLRFVVGRISPSRVTFTGHSSGGYAAIVLGHMLGVDDIHVVSPVTYLNAKLGADPDGGELWEGVYDDISHHFEETGKDPAFLSCHDIIRRHPNRVQLLRQFVVATSPVDLNHAEHVAGFPHVQTGVYQRGRHVTLAAITLRDGTLLHGLNGDLDTLKKETFQPFVRSNYPAFGDYDPEALRV</sequence>
<protein>
    <submittedName>
        <fullName evidence="1">Uncharacterized protein</fullName>
    </submittedName>
</protein>
<dbReference type="EMBL" id="JFKE01000004">
    <property type="protein sequence ID" value="KAJ55409.1"/>
    <property type="molecule type" value="Genomic_DNA"/>
</dbReference>
<gene>
    <name evidence="1" type="ORF">ACMU_11985</name>
</gene>
<dbReference type="Gene3D" id="3.40.50.1820">
    <property type="entry name" value="alpha/beta hydrolase"/>
    <property type="match status" value="1"/>
</dbReference>
<reference evidence="1 2" key="1">
    <citation type="submission" date="2014-03" db="EMBL/GenBank/DDBJ databases">
        <title>Draft Genome Sequence of Actibacterium mucosum KCTC 23349, a Marine Alphaproteobacterium with Complex Ionic Requirements Isolated from Mediterranean Seawater at Malvarrosa Beach, Valencia, Spain.</title>
        <authorList>
            <person name="Arahal D.R."/>
            <person name="Shao Z."/>
            <person name="Lai Q."/>
            <person name="Pujalte M.J."/>
        </authorList>
    </citation>
    <scope>NUCLEOTIDE SEQUENCE [LARGE SCALE GENOMIC DNA]</scope>
    <source>
        <strain evidence="1 2">KCTC 23349</strain>
    </source>
</reference>
<dbReference type="Proteomes" id="UP000026249">
    <property type="component" value="Unassembled WGS sequence"/>
</dbReference>
<name>A0A037ZII2_9RHOB</name>
<accession>A0A037ZII2</accession>
<proteinExistence type="predicted"/>
<dbReference type="AlphaFoldDB" id="A0A037ZII2"/>
<evidence type="ECO:0000313" key="1">
    <source>
        <dbReference type="EMBL" id="KAJ55409.1"/>
    </source>
</evidence>
<keyword evidence="2" id="KW-1185">Reference proteome</keyword>
<organism evidence="1 2">
    <name type="scientific">Actibacterium mucosum KCTC 23349</name>
    <dbReference type="NCBI Taxonomy" id="1454373"/>
    <lineage>
        <taxon>Bacteria</taxon>
        <taxon>Pseudomonadati</taxon>
        <taxon>Pseudomonadota</taxon>
        <taxon>Alphaproteobacteria</taxon>
        <taxon>Rhodobacterales</taxon>
        <taxon>Roseobacteraceae</taxon>
        <taxon>Actibacterium</taxon>
    </lineage>
</organism>